<sequence length="71" mass="7751">MSGCPIRGGEVGKAQSAKSCGNVCKVTCSPRNMEWFEQKKMLSRSMGGIDLVSSIIPEGVAYVGRRRERDD</sequence>
<organism evidence="1">
    <name type="scientific">Salvia splendens</name>
    <name type="common">Scarlet sage</name>
    <dbReference type="NCBI Taxonomy" id="180675"/>
    <lineage>
        <taxon>Eukaryota</taxon>
        <taxon>Viridiplantae</taxon>
        <taxon>Streptophyta</taxon>
        <taxon>Embryophyta</taxon>
        <taxon>Tracheophyta</taxon>
        <taxon>Spermatophyta</taxon>
        <taxon>Magnoliopsida</taxon>
        <taxon>eudicotyledons</taxon>
        <taxon>Gunneridae</taxon>
        <taxon>Pentapetalae</taxon>
        <taxon>asterids</taxon>
        <taxon>lamiids</taxon>
        <taxon>Lamiales</taxon>
        <taxon>Lamiaceae</taxon>
        <taxon>Nepetoideae</taxon>
        <taxon>Mentheae</taxon>
        <taxon>Salviinae</taxon>
        <taxon>Salvia</taxon>
        <taxon>Salvia subgen. Calosphace</taxon>
        <taxon>core Calosphace</taxon>
    </lineage>
</organism>
<comment type="caution">
    <text evidence="1">The sequence shown here is derived from an EMBL/GenBank/DDBJ whole genome shotgun (WGS) entry which is preliminary data.</text>
</comment>
<name>A0A8X8W6N7_SALSN</name>
<dbReference type="AlphaFoldDB" id="A0A8X8W6N7"/>
<dbReference type="Proteomes" id="UP000298416">
    <property type="component" value="Unassembled WGS sequence"/>
</dbReference>
<proteinExistence type="predicted"/>
<accession>A0A8X8W6N7</accession>
<reference evidence="1" key="2">
    <citation type="submission" date="2020-08" db="EMBL/GenBank/DDBJ databases">
        <title>Plant Genome Project.</title>
        <authorList>
            <person name="Zhang R.-G."/>
        </authorList>
    </citation>
    <scope>NUCLEOTIDE SEQUENCE</scope>
    <source>
        <strain evidence="1">Huo1</strain>
        <tissue evidence="1">Leaf</tissue>
    </source>
</reference>
<protein>
    <submittedName>
        <fullName evidence="1">Uncharacterized protein</fullName>
    </submittedName>
</protein>
<keyword evidence="2" id="KW-1185">Reference proteome</keyword>
<reference evidence="1" key="1">
    <citation type="submission" date="2018-01" db="EMBL/GenBank/DDBJ databases">
        <authorList>
            <person name="Mao J.F."/>
        </authorList>
    </citation>
    <scope>NUCLEOTIDE SEQUENCE</scope>
    <source>
        <strain evidence="1">Huo1</strain>
        <tissue evidence="1">Leaf</tissue>
    </source>
</reference>
<evidence type="ECO:0000313" key="1">
    <source>
        <dbReference type="EMBL" id="KAG6389035.1"/>
    </source>
</evidence>
<gene>
    <name evidence="1" type="ORF">SASPL_150494</name>
</gene>
<evidence type="ECO:0000313" key="2">
    <source>
        <dbReference type="Proteomes" id="UP000298416"/>
    </source>
</evidence>
<dbReference type="EMBL" id="PNBA02000020">
    <property type="protein sequence ID" value="KAG6389035.1"/>
    <property type="molecule type" value="Genomic_DNA"/>
</dbReference>